<dbReference type="GO" id="GO:0016491">
    <property type="term" value="F:oxidoreductase activity"/>
    <property type="evidence" value="ECO:0007669"/>
    <property type="project" value="UniProtKB-KW"/>
</dbReference>
<dbReference type="EMBL" id="JFKB01000006">
    <property type="protein sequence ID" value="OSQ48149.1"/>
    <property type="molecule type" value="Genomic_DNA"/>
</dbReference>
<evidence type="ECO:0000313" key="6">
    <source>
        <dbReference type="Proteomes" id="UP000193396"/>
    </source>
</evidence>
<evidence type="ECO:0000256" key="2">
    <source>
        <dbReference type="ARBA" id="ARBA00023002"/>
    </source>
</evidence>
<organism evidence="5 6">
    <name type="scientific">Thalassospira alkalitolerans</name>
    <dbReference type="NCBI Taxonomy" id="1293890"/>
    <lineage>
        <taxon>Bacteria</taxon>
        <taxon>Pseudomonadati</taxon>
        <taxon>Pseudomonadota</taxon>
        <taxon>Alphaproteobacteria</taxon>
        <taxon>Rhodospirillales</taxon>
        <taxon>Thalassospiraceae</taxon>
        <taxon>Thalassospira</taxon>
    </lineage>
</organism>
<dbReference type="PANTHER" id="PTHR11709:SF518">
    <property type="entry name" value="MULTICOPPER OXIDASE"/>
    <property type="match status" value="1"/>
</dbReference>
<proteinExistence type="predicted"/>
<feature type="domain" description="Plastocyanin-like" evidence="4">
    <location>
        <begin position="128"/>
        <end position="199"/>
    </location>
</feature>
<dbReference type="Pfam" id="PF07732">
    <property type="entry name" value="Cu-oxidase_3"/>
    <property type="match status" value="1"/>
</dbReference>
<keyword evidence="6" id="KW-1185">Reference proteome</keyword>
<dbReference type="SUPFAM" id="SSF49503">
    <property type="entry name" value="Cupredoxins"/>
    <property type="match status" value="2"/>
</dbReference>
<dbReference type="Gene3D" id="2.60.40.420">
    <property type="entry name" value="Cupredoxins - blue copper proteins"/>
    <property type="match status" value="3"/>
</dbReference>
<dbReference type="Pfam" id="PF07731">
    <property type="entry name" value="Cu-oxidase_2"/>
    <property type="match status" value="1"/>
</dbReference>
<dbReference type="InterPro" id="IPR008972">
    <property type="entry name" value="Cupredoxin"/>
</dbReference>
<dbReference type="PROSITE" id="PS00080">
    <property type="entry name" value="MULTICOPPER_OXIDASE2"/>
    <property type="match status" value="1"/>
</dbReference>
<comment type="caution">
    <text evidence="5">The sequence shown here is derived from an EMBL/GenBank/DDBJ whole genome shotgun (WGS) entry which is preliminary data.</text>
</comment>
<protein>
    <recommendedName>
        <fullName evidence="7">L-ascorbate oxidase</fullName>
    </recommendedName>
</protein>
<evidence type="ECO:0000259" key="3">
    <source>
        <dbReference type="Pfam" id="PF07731"/>
    </source>
</evidence>
<dbReference type="PANTHER" id="PTHR11709">
    <property type="entry name" value="MULTI-COPPER OXIDASE"/>
    <property type="match status" value="1"/>
</dbReference>
<dbReference type="InterPro" id="IPR033138">
    <property type="entry name" value="Cu_oxidase_CS"/>
</dbReference>
<dbReference type="AlphaFoldDB" id="A0A1Y2LBX1"/>
<dbReference type="InterPro" id="IPR011707">
    <property type="entry name" value="Cu-oxidase-like_N"/>
</dbReference>
<dbReference type="CDD" id="cd13853">
    <property type="entry name" value="CuRO_1_Tth-MCO_like"/>
    <property type="match status" value="1"/>
</dbReference>
<dbReference type="CDD" id="cd13900">
    <property type="entry name" value="CuRO_3_Tth-MCO_like"/>
    <property type="match status" value="1"/>
</dbReference>
<accession>A0A1Y2LBX1</accession>
<dbReference type="InterPro" id="IPR011706">
    <property type="entry name" value="Cu-oxidase_C"/>
</dbReference>
<dbReference type="InterPro" id="IPR002355">
    <property type="entry name" value="Cu_oxidase_Cu_BS"/>
</dbReference>
<evidence type="ECO:0008006" key="7">
    <source>
        <dbReference type="Google" id="ProtNLM"/>
    </source>
</evidence>
<evidence type="ECO:0000256" key="1">
    <source>
        <dbReference type="ARBA" id="ARBA00022723"/>
    </source>
</evidence>
<sequence>MAENPAEAALTDRDGNPLPDSETVLKNLATMPATRGPGNQIYYNLNVTFTEGKIYNPTTDQYDAVKLRSLVGDVTSEKTPFVGPEVNIWPGETFRLTLNNQLPDDPSCYNDEQPPNMNMSPNTPHCFNGTNMHTHGLWISPTGNSDNVLLKIDPSVSFQYEYNIPTDHPAGTFWYHPHLHGSTALQVSSGMSGALIIHGNRLPEKKGEAVKTGDIDTLLRNEDGTPFKERVVLFQQNTYACLQNENDTDPQSIWNCKQGQTGEIENYSLQFGPGTWNSSGRYTMINGKVIPYFKDIQTGDVERWRFIHAGVRDTINLRFQKLATDASEEEIEKAYKAAISADEKQALVDKYCSGTIVEQTLIATDGLTRAQASFQDETVFQPGYREDMLLSFTEPGNYCMIDYKLNTGQTINEQQHKAEILALVMVSGEPAQHGSRRIISDKLIVTAENFMPANLQSTIAQDLKDNLKLSSFVPHPTIKDDEVKGERTIAFNIDTSTTPAKFQIGELDLKPDNQPYSIKNAASYQSDVINQKLALNNVEEWKIGSTLAGHPFHIHVNPFQIVSVLDEKGKDVTQDKDSQYYGYAGVWRDTIFVQQDYLITMRTRYQRYIGEFVLHCHILDHEDQGMMQNVGIYLTNGRGNISTGGHH</sequence>
<dbReference type="Proteomes" id="UP000193396">
    <property type="component" value="Unassembled WGS sequence"/>
</dbReference>
<feature type="domain" description="Plastocyanin-like" evidence="3">
    <location>
        <begin position="511"/>
        <end position="629"/>
    </location>
</feature>
<evidence type="ECO:0000259" key="4">
    <source>
        <dbReference type="Pfam" id="PF07732"/>
    </source>
</evidence>
<reference evidence="5 6" key="1">
    <citation type="submission" date="2014-03" db="EMBL/GenBank/DDBJ databases">
        <title>The draft genome sequence of Thalassospira alkalitolerans JCM 18968.</title>
        <authorList>
            <person name="Lai Q."/>
            <person name="Shao Z."/>
        </authorList>
    </citation>
    <scope>NUCLEOTIDE SEQUENCE [LARGE SCALE GENOMIC DNA]</scope>
    <source>
        <strain evidence="5 6">JCM 18968</strain>
    </source>
</reference>
<gene>
    <name evidence="5" type="ORF">TALK_10325</name>
</gene>
<dbReference type="STRING" id="1293890.TALK_10325"/>
<evidence type="ECO:0000313" key="5">
    <source>
        <dbReference type="EMBL" id="OSQ48149.1"/>
    </source>
</evidence>
<dbReference type="InterPro" id="IPR045087">
    <property type="entry name" value="Cu-oxidase_fam"/>
</dbReference>
<keyword evidence="1" id="KW-0479">Metal-binding</keyword>
<dbReference type="PROSITE" id="PS00079">
    <property type="entry name" value="MULTICOPPER_OXIDASE1"/>
    <property type="match status" value="1"/>
</dbReference>
<dbReference type="GO" id="GO:0005507">
    <property type="term" value="F:copper ion binding"/>
    <property type="evidence" value="ECO:0007669"/>
    <property type="project" value="InterPro"/>
</dbReference>
<keyword evidence="2" id="KW-0560">Oxidoreductase</keyword>
<name>A0A1Y2LBX1_9PROT</name>